<comment type="caution">
    <text evidence="5">The sequence shown here is derived from an EMBL/GenBank/DDBJ whole genome shotgun (WGS) entry which is preliminary data.</text>
</comment>
<evidence type="ECO:0000256" key="2">
    <source>
        <dbReference type="ARBA" id="ARBA00022603"/>
    </source>
</evidence>
<evidence type="ECO:0000313" key="5">
    <source>
        <dbReference type="EMBL" id="MFD0917071.1"/>
    </source>
</evidence>
<sequence length="281" mass="30609">MSATIQGKIKEVTATSNPIIKDIKALALKKNRDREGLFLAEGLKLATDAMEAGWRLRTLIHGKKALEDNNLRDKVQALAIQARALGGDVLIVSDKILTSITRRDNAQMVVSVLEQRFTTPTDIKPVANDCWLALDRVRDPGNLGTIIRTADCLGAKGVILVGETTDPFALEAVRATMGSLFHVPLVRMSEEAFVGFAEKWREDFKGHVTGTHLKGAIDHRSIDYTNSPQLLLMGNEQQGLTDDLASACDRLALISMAGQADSLNLAVATGIMLFEARRHAL</sequence>
<feature type="domain" description="RNA 2-O ribose methyltransferase substrate binding" evidence="4">
    <location>
        <begin position="39"/>
        <end position="119"/>
    </location>
</feature>
<dbReference type="GO" id="GO:0008168">
    <property type="term" value="F:methyltransferase activity"/>
    <property type="evidence" value="ECO:0007669"/>
    <property type="project" value="UniProtKB-KW"/>
</dbReference>
<dbReference type="InterPro" id="IPR029028">
    <property type="entry name" value="Alpha/beta_knot_MTases"/>
</dbReference>
<name>A0ABW3FF23_9HYPH</name>
<dbReference type="EMBL" id="JBHTJV010000009">
    <property type="protein sequence ID" value="MFD0917071.1"/>
    <property type="molecule type" value="Genomic_DNA"/>
</dbReference>
<keyword evidence="3" id="KW-0808">Transferase</keyword>
<keyword evidence="2 5" id="KW-0489">Methyltransferase</keyword>
<dbReference type="InterPro" id="IPR053888">
    <property type="entry name" value="MRM3-like_sub_bind"/>
</dbReference>
<dbReference type="PANTHER" id="PTHR43191">
    <property type="entry name" value="RRNA METHYLTRANSFERASE 3"/>
    <property type="match status" value="1"/>
</dbReference>
<dbReference type="InterPro" id="IPR029064">
    <property type="entry name" value="Ribosomal_eL30-like_sf"/>
</dbReference>
<dbReference type="GO" id="GO:0032259">
    <property type="term" value="P:methylation"/>
    <property type="evidence" value="ECO:0007669"/>
    <property type="project" value="UniProtKB-KW"/>
</dbReference>
<accession>A0ABW3FF23</accession>
<dbReference type="PANTHER" id="PTHR43191:SF2">
    <property type="entry name" value="RRNA METHYLTRANSFERASE 3, MITOCHONDRIAL"/>
    <property type="match status" value="1"/>
</dbReference>
<dbReference type="SUPFAM" id="SSF55315">
    <property type="entry name" value="L30e-like"/>
    <property type="match status" value="1"/>
</dbReference>
<dbReference type="SUPFAM" id="SSF75217">
    <property type="entry name" value="alpha/beta knot"/>
    <property type="match status" value="1"/>
</dbReference>
<dbReference type="CDD" id="cd18095">
    <property type="entry name" value="SpoU-like_rRNA-MTase"/>
    <property type="match status" value="1"/>
</dbReference>
<proteinExistence type="inferred from homology"/>
<dbReference type="Pfam" id="PF00588">
    <property type="entry name" value="SpoU_methylase"/>
    <property type="match status" value="1"/>
</dbReference>
<dbReference type="SMART" id="SM00967">
    <property type="entry name" value="SpoU_sub_bind"/>
    <property type="match status" value="1"/>
</dbReference>
<evidence type="ECO:0000256" key="3">
    <source>
        <dbReference type="ARBA" id="ARBA00022679"/>
    </source>
</evidence>
<comment type="similarity">
    <text evidence="1">Belongs to the class IV-like SAM-binding methyltransferase superfamily. RNA methyltransferase TrmH family.</text>
</comment>
<dbReference type="InterPro" id="IPR013123">
    <property type="entry name" value="SpoU_subst-bd"/>
</dbReference>
<protein>
    <submittedName>
        <fullName evidence="5">TrmH family RNA methyltransferase</fullName>
    </submittedName>
</protein>
<dbReference type="InterPro" id="IPR051259">
    <property type="entry name" value="rRNA_Methyltransferase"/>
</dbReference>
<keyword evidence="6" id="KW-1185">Reference proteome</keyword>
<organism evidence="5 6">
    <name type="scientific">Pseudahrensia aquimaris</name>
    <dbReference type="NCBI Taxonomy" id="744461"/>
    <lineage>
        <taxon>Bacteria</taxon>
        <taxon>Pseudomonadati</taxon>
        <taxon>Pseudomonadota</taxon>
        <taxon>Alphaproteobacteria</taxon>
        <taxon>Hyphomicrobiales</taxon>
        <taxon>Ahrensiaceae</taxon>
        <taxon>Pseudahrensia</taxon>
    </lineage>
</organism>
<dbReference type="Gene3D" id="3.40.1280.10">
    <property type="match status" value="1"/>
</dbReference>
<gene>
    <name evidence="5" type="ORF">ACFQ14_11685</name>
</gene>
<dbReference type="InterPro" id="IPR029026">
    <property type="entry name" value="tRNA_m1G_MTases_N"/>
</dbReference>
<dbReference type="Gene3D" id="3.30.1330.30">
    <property type="match status" value="1"/>
</dbReference>
<dbReference type="Proteomes" id="UP001597101">
    <property type="component" value="Unassembled WGS sequence"/>
</dbReference>
<dbReference type="Pfam" id="PF22435">
    <property type="entry name" value="MRM3-like_sub_bind"/>
    <property type="match status" value="1"/>
</dbReference>
<evidence type="ECO:0000259" key="4">
    <source>
        <dbReference type="SMART" id="SM00967"/>
    </source>
</evidence>
<evidence type="ECO:0000313" key="6">
    <source>
        <dbReference type="Proteomes" id="UP001597101"/>
    </source>
</evidence>
<evidence type="ECO:0000256" key="1">
    <source>
        <dbReference type="ARBA" id="ARBA00007228"/>
    </source>
</evidence>
<dbReference type="RefSeq" id="WP_377212910.1">
    <property type="nucleotide sequence ID" value="NZ_JBHTJV010000009.1"/>
</dbReference>
<reference evidence="6" key="1">
    <citation type="journal article" date="2019" name="Int. J. Syst. Evol. Microbiol.">
        <title>The Global Catalogue of Microorganisms (GCM) 10K type strain sequencing project: providing services to taxonomists for standard genome sequencing and annotation.</title>
        <authorList>
            <consortium name="The Broad Institute Genomics Platform"/>
            <consortium name="The Broad Institute Genome Sequencing Center for Infectious Disease"/>
            <person name="Wu L."/>
            <person name="Ma J."/>
        </authorList>
    </citation>
    <scope>NUCLEOTIDE SEQUENCE [LARGE SCALE GENOMIC DNA]</scope>
    <source>
        <strain evidence="6">CCUG 60023</strain>
    </source>
</reference>
<dbReference type="InterPro" id="IPR001537">
    <property type="entry name" value="SpoU_MeTrfase"/>
</dbReference>